<evidence type="ECO:0000256" key="6">
    <source>
        <dbReference type="ARBA" id="ARBA00022989"/>
    </source>
</evidence>
<feature type="transmembrane region" description="Helical" evidence="9">
    <location>
        <begin position="47"/>
        <end position="68"/>
    </location>
</feature>
<evidence type="ECO:0000256" key="2">
    <source>
        <dbReference type="ARBA" id="ARBA00022448"/>
    </source>
</evidence>
<dbReference type="GO" id="GO:0008320">
    <property type="term" value="F:protein transmembrane transporter activity"/>
    <property type="evidence" value="ECO:0007669"/>
    <property type="project" value="UniProtKB-UniRule"/>
</dbReference>
<keyword evidence="8 9" id="KW-0472">Membrane</keyword>
<keyword evidence="5 9" id="KW-0653">Protein transport</keyword>
<dbReference type="AlphaFoldDB" id="A0A2U1ZU77"/>
<dbReference type="GO" id="GO:0065002">
    <property type="term" value="P:intracellular protein transmembrane transport"/>
    <property type="evidence" value="ECO:0007669"/>
    <property type="project" value="UniProtKB-UniRule"/>
</dbReference>
<proteinExistence type="inferred from homology"/>
<dbReference type="OrthoDB" id="9805743at2"/>
<evidence type="ECO:0000313" key="11">
    <source>
        <dbReference type="Proteomes" id="UP000245166"/>
    </source>
</evidence>
<dbReference type="Proteomes" id="UP000245166">
    <property type="component" value="Unassembled WGS sequence"/>
</dbReference>
<accession>A0A2U1ZU77</accession>
<keyword evidence="4 9" id="KW-0812">Transmembrane</keyword>
<evidence type="ECO:0000256" key="5">
    <source>
        <dbReference type="ARBA" id="ARBA00022927"/>
    </source>
</evidence>
<reference evidence="10 11" key="1">
    <citation type="submission" date="2018-03" db="EMBL/GenBank/DDBJ databases">
        <title>Genome assembly of novel Miniimonas species PCH200.</title>
        <authorList>
            <person name="Thakur V."/>
            <person name="Kumar V."/>
            <person name="Singh D."/>
        </authorList>
    </citation>
    <scope>NUCLEOTIDE SEQUENCE [LARGE SCALE GENOMIC DNA]</scope>
    <source>
        <strain evidence="10 11">PCH200</strain>
    </source>
</reference>
<keyword evidence="6 9" id="KW-1133">Transmembrane helix</keyword>
<evidence type="ECO:0000256" key="9">
    <source>
        <dbReference type="HAMAP-Rule" id="MF_00422"/>
    </source>
</evidence>
<keyword evidence="3 9" id="KW-1003">Cell membrane</keyword>
<protein>
    <recommendedName>
        <fullName evidence="9">Protein translocase subunit SecE</fullName>
    </recommendedName>
</protein>
<keyword evidence="11" id="KW-1185">Reference proteome</keyword>
<dbReference type="InterPro" id="IPR005807">
    <property type="entry name" value="SecE_bac"/>
</dbReference>
<dbReference type="PANTHER" id="PTHR33910">
    <property type="entry name" value="PROTEIN TRANSLOCASE SUBUNIT SECE"/>
    <property type="match status" value="1"/>
</dbReference>
<evidence type="ECO:0000313" key="10">
    <source>
        <dbReference type="EMBL" id="PWD50493.1"/>
    </source>
</evidence>
<dbReference type="NCBIfam" id="TIGR00964">
    <property type="entry name" value="secE_bact"/>
    <property type="match status" value="1"/>
</dbReference>
<dbReference type="RefSeq" id="WP_109228874.1">
    <property type="nucleotide sequence ID" value="NZ_PYHR01000002.1"/>
</dbReference>
<dbReference type="Gene3D" id="1.20.5.1030">
    <property type="entry name" value="Preprotein translocase secy subunit"/>
    <property type="match status" value="1"/>
</dbReference>
<dbReference type="Pfam" id="PF00584">
    <property type="entry name" value="SecE"/>
    <property type="match status" value="1"/>
</dbReference>
<dbReference type="PANTHER" id="PTHR33910:SF1">
    <property type="entry name" value="PROTEIN TRANSLOCASE SUBUNIT SECE"/>
    <property type="match status" value="1"/>
</dbReference>
<evidence type="ECO:0000256" key="3">
    <source>
        <dbReference type="ARBA" id="ARBA00022475"/>
    </source>
</evidence>
<dbReference type="GO" id="GO:0009306">
    <property type="term" value="P:protein secretion"/>
    <property type="evidence" value="ECO:0007669"/>
    <property type="project" value="UniProtKB-UniRule"/>
</dbReference>
<name>A0A2U1ZU77_9MICO</name>
<dbReference type="EMBL" id="PYHR01000002">
    <property type="protein sequence ID" value="PWD50493.1"/>
    <property type="molecule type" value="Genomic_DNA"/>
</dbReference>
<keyword evidence="7 9" id="KW-0811">Translocation</keyword>
<dbReference type="GO" id="GO:0043952">
    <property type="term" value="P:protein transport by the Sec complex"/>
    <property type="evidence" value="ECO:0007669"/>
    <property type="project" value="UniProtKB-UniRule"/>
</dbReference>
<comment type="caution">
    <text evidence="10">The sequence shown here is derived from an EMBL/GenBank/DDBJ whole genome shotgun (WGS) entry which is preliminary data.</text>
</comment>
<sequence>MSETPTTAASKPDKHPEELGFFGRIVLFVRQVVAELRKVVTPTRPELINYTLVVLVFILVCMAFVFVLDFGIGRAVLWLLGTPSS</sequence>
<dbReference type="GO" id="GO:0005886">
    <property type="term" value="C:plasma membrane"/>
    <property type="evidence" value="ECO:0007669"/>
    <property type="project" value="UniProtKB-SubCell"/>
</dbReference>
<dbReference type="HAMAP" id="MF_00422">
    <property type="entry name" value="SecE"/>
    <property type="match status" value="1"/>
</dbReference>
<evidence type="ECO:0000256" key="7">
    <source>
        <dbReference type="ARBA" id="ARBA00023010"/>
    </source>
</evidence>
<comment type="subunit">
    <text evidence="9">Component of the Sec protein translocase complex. Heterotrimer consisting of SecY, SecE and SecG subunits. The heterotrimers can form oligomers, although 1 heterotrimer is thought to be able to translocate proteins. Interacts with the ribosome. Interacts with SecDF, and other proteins may be involved. Interacts with SecA.</text>
</comment>
<keyword evidence="2 9" id="KW-0813">Transport</keyword>
<evidence type="ECO:0000256" key="4">
    <source>
        <dbReference type="ARBA" id="ARBA00022692"/>
    </source>
</evidence>
<comment type="subcellular location">
    <subcellularLocation>
        <location evidence="9">Cell membrane</location>
        <topology evidence="9">Single-pass membrane protein</topology>
    </subcellularLocation>
    <subcellularLocation>
        <location evidence="1">Membrane</location>
    </subcellularLocation>
</comment>
<comment type="function">
    <text evidence="9">Essential subunit of the Sec protein translocation channel SecYEG. Clamps together the 2 halves of SecY. May contact the channel plug during translocation.</text>
</comment>
<gene>
    <name evidence="9" type="primary">secE</name>
    <name evidence="10" type="ORF">C8046_07330</name>
</gene>
<comment type="similarity">
    <text evidence="9">Belongs to the SecE/SEC61-gamma family.</text>
</comment>
<dbReference type="GO" id="GO:0006605">
    <property type="term" value="P:protein targeting"/>
    <property type="evidence" value="ECO:0007669"/>
    <property type="project" value="UniProtKB-UniRule"/>
</dbReference>
<organism evidence="10 11">
    <name type="scientific">Serinibacter arcticus</name>
    <dbReference type="NCBI Taxonomy" id="1655435"/>
    <lineage>
        <taxon>Bacteria</taxon>
        <taxon>Bacillati</taxon>
        <taxon>Actinomycetota</taxon>
        <taxon>Actinomycetes</taxon>
        <taxon>Micrococcales</taxon>
        <taxon>Beutenbergiaceae</taxon>
        <taxon>Serinibacter</taxon>
    </lineage>
</organism>
<evidence type="ECO:0000256" key="1">
    <source>
        <dbReference type="ARBA" id="ARBA00004370"/>
    </source>
</evidence>
<dbReference type="InterPro" id="IPR001901">
    <property type="entry name" value="Translocase_SecE/Sec61-g"/>
</dbReference>
<evidence type="ECO:0000256" key="8">
    <source>
        <dbReference type="ARBA" id="ARBA00023136"/>
    </source>
</evidence>
<dbReference type="InterPro" id="IPR038379">
    <property type="entry name" value="SecE_sf"/>
</dbReference>